<geneLocation type="plasmid" evidence="1 2">
    <name>ppDSJ01</name>
</geneLocation>
<proteinExistence type="predicted"/>
<sequence length="303" mass="33930">MTTSNIPENIQECLSDYAFRELTDTLHISKGFGLLTQSDHFIHADNRWLFKYVENKRTANKHAVTRLHKQRLQKATDKGREITSELTEEMWQQAEREVLKTAPIRETIVYLIFDENVGRIWCGGSSAGQCQKALKHLRSAIGSLKTTPLIYDLASRLLARQLCKGFKYAEGFPNNLIIPANGKVQATDGDQRVTFDGVDLRDEGVGKVLSDMMVRAVEMQLVRPVEKGDPTVVATFTLNVPESGPVHLKGLDYAGAAASNEGDEAHHYATEMLILGGFAWEIFDTLRVYFHGSTGTTRTEWAE</sequence>
<organism evidence="1 2">
    <name type="scientific">Pantoea stewartii subsp. stewartii DC283</name>
    <dbReference type="NCBI Taxonomy" id="660596"/>
    <lineage>
        <taxon>Bacteria</taxon>
        <taxon>Pseudomonadati</taxon>
        <taxon>Pseudomonadota</taxon>
        <taxon>Gammaproteobacteria</taxon>
        <taxon>Enterobacterales</taxon>
        <taxon>Erwiniaceae</taxon>
        <taxon>Pantoea</taxon>
    </lineage>
</organism>
<dbReference type="InterPro" id="IPR007476">
    <property type="entry name" value="RdgC"/>
</dbReference>
<evidence type="ECO:0000313" key="2">
    <source>
        <dbReference type="Proteomes" id="UP000192380"/>
    </source>
</evidence>
<keyword evidence="1" id="KW-0614">Plasmid</keyword>
<protein>
    <recommendedName>
        <fullName evidence="3">Recombination-associated protein RdgC</fullName>
    </recommendedName>
</protein>
<dbReference type="EMBL" id="CP017592">
    <property type="protein sequence ID" value="ARF52752.1"/>
    <property type="molecule type" value="Genomic_DNA"/>
</dbReference>
<name>A0ABM6KD83_PANSE</name>
<evidence type="ECO:0008006" key="3">
    <source>
        <dbReference type="Google" id="ProtNLM"/>
    </source>
</evidence>
<dbReference type="Proteomes" id="UP000192380">
    <property type="component" value="Plasmid ppDSJ01"/>
</dbReference>
<accession>A0ABM6KD83</accession>
<gene>
    <name evidence="1" type="ORF">DSJ_26445</name>
</gene>
<dbReference type="Pfam" id="PF04381">
    <property type="entry name" value="RdgC"/>
    <property type="match status" value="1"/>
</dbReference>
<evidence type="ECO:0000313" key="1">
    <source>
        <dbReference type="EMBL" id="ARF52752.1"/>
    </source>
</evidence>
<keyword evidence="2" id="KW-1185">Reference proteome</keyword>
<reference evidence="1 2" key="1">
    <citation type="submission" date="2016-10" db="EMBL/GenBank/DDBJ databases">
        <title>Complete Genome Assembly of Pantoea stewartii subsp. stewartii DC283, a Corn Pathogen.</title>
        <authorList>
            <person name="Duong D.A."/>
            <person name="Stevens A.M."/>
            <person name="Jensen R.V."/>
        </authorList>
    </citation>
    <scope>NUCLEOTIDE SEQUENCE [LARGE SCALE GENOMIC DNA]</scope>
    <source>
        <strain evidence="1 2">DC283</strain>
        <plasmid evidence="1 2">ppDSJ01</plasmid>
    </source>
</reference>